<comment type="subcellular location">
    <subcellularLocation>
        <location evidence="1">Cell outer membrane</location>
    </subcellularLocation>
</comment>
<keyword evidence="4" id="KW-1134">Transmembrane beta strand</keyword>
<keyword evidence="13" id="KW-1185">Reference proteome</keyword>
<dbReference type="AlphaFoldDB" id="A0A3S4ILK3"/>
<dbReference type="InterPro" id="IPR035251">
    <property type="entry name" value="ShlB_POTRA"/>
</dbReference>
<feature type="region of interest" description="Disordered" evidence="10">
    <location>
        <begin position="37"/>
        <end position="66"/>
    </location>
</feature>
<sequence>MRVIKCSVYGGIALFSMLQPGYSAPLADEQLIRQQESQRAREAQLAPPVPDVRLSPQTRTSASLDFPEETPCFPVQQVELQQREKLPHWLPLQKLANRAVGHCLGGKGINTLMGVLQNRLIDSGYVTTRVLAPQQNLNSGKLILTILPGTIRHVKFTPQSGRYVSLLNSFPAKPGALLDLRDIEQGLENFQRVPGVQANMEIIPGEQPGESDILLGWKQSRMWRLGLSLDDSGSRSTGRYQGGATLYVDNPLSLSDTLYLNAGRALQPHGDKGTHNYTGQYAVPFGYWMTSLTASSNDYYQTIAGLNGDYRYRGKSNNLAFQLGRVLHRSGSQKTSFTWDIITRESKNFLDDTQIEAQRRKTAAWKLGLQHRHYIYAATLDAGISYQRGTRWFGSLPAAEESFGEATALSKILLMNAQLELPFALAGQNFRYNVQYMRQKTNTPLTPQEQFSIGSRWTVRGFDGERTLSADNGWTVRNEFSWFTPLPGQQLYLGVDYGEVSGHSSPYLAGNHLAGGAVGLRGQLLGASYDVFAGIPLSKPQGFTTDPVTLGFNLNWQY</sequence>
<dbReference type="Pfam" id="PF08479">
    <property type="entry name" value="POTRA_2"/>
    <property type="match status" value="1"/>
</dbReference>
<dbReference type="Gene3D" id="3.10.20.310">
    <property type="entry name" value="membrane protein fhac"/>
    <property type="match status" value="1"/>
</dbReference>
<dbReference type="EMBL" id="LR134201">
    <property type="protein sequence ID" value="VEC02274.1"/>
    <property type="molecule type" value="Genomic_DNA"/>
</dbReference>
<dbReference type="FunFam" id="2.40.160.50:FF:000009">
    <property type="entry name" value="Putative hemolysin activator protein"/>
    <property type="match status" value="1"/>
</dbReference>
<dbReference type="Gene3D" id="2.40.160.50">
    <property type="entry name" value="membrane protein fhac: a member of the omp85/tpsb transporter family"/>
    <property type="match status" value="1"/>
</dbReference>
<evidence type="ECO:0000256" key="4">
    <source>
        <dbReference type="ARBA" id="ARBA00022452"/>
    </source>
</evidence>
<dbReference type="GO" id="GO:0008320">
    <property type="term" value="F:protein transmembrane transporter activity"/>
    <property type="evidence" value="ECO:0007669"/>
    <property type="project" value="TreeGrafter"/>
</dbReference>
<evidence type="ECO:0000256" key="6">
    <source>
        <dbReference type="ARBA" id="ARBA00022927"/>
    </source>
</evidence>
<evidence type="ECO:0000256" key="10">
    <source>
        <dbReference type="SAM" id="MobiDB-lite"/>
    </source>
</evidence>
<evidence type="ECO:0000313" key="13">
    <source>
        <dbReference type="Proteomes" id="UP000274122"/>
    </source>
</evidence>
<dbReference type="InterPro" id="IPR034746">
    <property type="entry name" value="POTRA"/>
</dbReference>
<name>A0A3S4ILK3_9ENTR</name>
<dbReference type="InterPro" id="IPR051544">
    <property type="entry name" value="TPS_OM_transporter"/>
</dbReference>
<dbReference type="KEGG" id="clap:NCTC11466_04700"/>
<keyword evidence="3" id="KW-0813">Transport</keyword>
<evidence type="ECO:0000256" key="8">
    <source>
        <dbReference type="ARBA" id="ARBA00023136"/>
    </source>
</evidence>
<dbReference type="InterPro" id="IPR005565">
    <property type="entry name" value="Hemolysn_activator_HlyB_C"/>
</dbReference>
<evidence type="ECO:0000256" key="5">
    <source>
        <dbReference type="ARBA" id="ARBA00022692"/>
    </source>
</evidence>
<dbReference type="InterPro" id="IPR013686">
    <property type="entry name" value="Polypept-transport_assoc_ShlB"/>
</dbReference>
<dbReference type="GO" id="GO:0046819">
    <property type="term" value="P:protein secretion by the type V secretion system"/>
    <property type="evidence" value="ECO:0007669"/>
    <property type="project" value="TreeGrafter"/>
</dbReference>
<keyword evidence="7" id="KW-0406">Ion transport</keyword>
<dbReference type="GO" id="GO:0006811">
    <property type="term" value="P:monoatomic ion transport"/>
    <property type="evidence" value="ECO:0007669"/>
    <property type="project" value="UniProtKB-KW"/>
</dbReference>
<keyword evidence="8" id="KW-0472">Membrane</keyword>
<evidence type="ECO:0000256" key="7">
    <source>
        <dbReference type="ARBA" id="ARBA00023065"/>
    </source>
</evidence>
<dbReference type="Pfam" id="PF03865">
    <property type="entry name" value="ShlB"/>
    <property type="match status" value="1"/>
</dbReference>
<dbReference type="PANTHER" id="PTHR34597">
    <property type="entry name" value="SLR1661 PROTEIN"/>
    <property type="match status" value="1"/>
</dbReference>
<dbReference type="GO" id="GO:0098046">
    <property type="term" value="C:type V protein secretion system complex"/>
    <property type="evidence" value="ECO:0007669"/>
    <property type="project" value="TreeGrafter"/>
</dbReference>
<dbReference type="Proteomes" id="UP000274122">
    <property type="component" value="Chromosome"/>
</dbReference>
<dbReference type="PIRSF" id="PIRSF029745">
    <property type="entry name" value="FhaC"/>
    <property type="match status" value="1"/>
</dbReference>
<reference evidence="12 13" key="1">
    <citation type="submission" date="2018-12" db="EMBL/GenBank/DDBJ databases">
        <authorList>
            <consortium name="Pathogen Informatics"/>
        </authorList>
    </citation>
    <scope>NUCLEOTIDE SEQUENCE [LARGE SCALE GENOMIC DNA]</scope>
    <source>
        <strain evidence="12 13">NCTC11466</strain>
    </source>
</reference>
<comment type="similarity">
    <text evidence="2">Belongs to the TPS (TC 1.B.20) family.</text>
</comment>
<evidence type="ECO:0000256" key="3">
    <source>
        <dbReference type="ARBA" id="ARBA00022448"/>
    </source>
</evidence>
<evidence type="ECO:0000313" key="12">
    <source>
        <dbReference type="EMBL" id="VEC02274.1"/>
    </source>
</evidence>
<keyword evidence="6" id="KW-0653">Protein transport</keyword>
<dbReference type="OrthoDB" id="290122at2"/>
<gene>
    <name evidence="12" type="primary">shlB_2</name>
    <name evidence="12" type="ORF">NCTC11466_04700</name>
</gene>
<proteinExistence type="inferred from homology"/>
<feature type="domain" description="POTRA" evidence="11">
    <location>
        <begin position="73"/>
        <end position="149"/>
    </location>
</feature>
<dbReference type="PANTHER" id="PTHR34597:SF3">
    <property type="entry name" value="OUTER MEMBRANE TRANSPORTER CDIB"/>
    <property type="match status" value="1"/>
</dbReference>
<dbReference type="Pfam" id="PF17287">
    <property type="entry name" value="POTRA_3"/>
    <property type="match status" value="1"/>
</dbReference>
<keyword evidence="9" id="KW-0998">Cell outer membrane</keyword>
<evidence type="ECO:0000256" key="2">
    <source>
        <dbReference type="ARBA" id="ARBA00009055"/>
    </source>
</evidence>
<accession>A0A3S4ILK3</accession>
<dbReference type="GO" id="GO:0009279">
    <property type="term" value="C:cell outer membrane"/>
    <property type="evidence" value="ECO:0007669"/>
    <property type="project" value="UniProtKB-SubCell"/>
</dbReference>
<organism evidence="12 13">
    <name type="scientific">Cedecea lapagei</name>
    <dbReference type="NCBI Taxonomy" id="158823"/>
    <lineage>
        <taxon>Bacteria</taxon>
        <taxon>Pseudomonadati</taxon>
        <taxon>Pseudomonadota</taxon>
        <taxon>Gammaproteobacteria</taxon>
        <taxon>Enterobacterales</taxon>
        <taxon>Enterobacteriaceae</taxon>
        <taxon>Cedecea</taxon>
    </lineage>
</organism>
<evidence type="ECO:0000256" key="1">
    <source>
        <dbReference type="ARBA" id="ARBA00004442"/>
    </source>
</evidence>
<evidence type="ECO:0000256" key="9">
    <source>
        <dbReference type="ARBA" id="ARBA00023237"/>
    </source>
</evidence>
<keyword evidence="5" id="KW-0812">Transmembrane</keyword>
<evidence type="ECO:0000259" key="11">
    <source>
        <dbReference type="PROSITE" id="PS51779"/>
    </source>
</evidence>
<dbReference type="PROSITE" id="PS51779">
    <property type="entry name" value="POTRA"/>
    <property type="match status" value="1"/>
</dbReference>
<dbReference type="InterPro" id="IPR027282">
    <property type="entry name" value="TPS"/>
</dbReference>
<protein>
    <submittedName>
        <fullName evidence="12">Hemolysin transporter protein shlB</fullName>
    </submittedName>
</protein>